<dbReference type="Pfam" id="PF11951">
    <property type="entry name" value="Fungal_trans_2"/>
    <property type="match status" value="1"/>
</dbReference>
<reference evidence="5 6" key="1">
    <citation type="submission" date="2020-02" db="EMBL/GenBank/DDBJ databases">
        <title>Identification and distribution of gene clusters putatively required for synthesis of sphingolipid metabolism inhibitors in phylogenetically diverse species of the filamentous fungus Fusarium.</title>
        <authorList>
            <person name="Kim H.-S."/>
            <person name="Busman M."/>
            <person name="Brown D.W."/>
            <person name="Divon H."/>
            <person name="Uhlig S."/>
            <person name="Proctor R.H."/>
        </authorList>
    </citation>
    <scope>NUCLEOTIDE SEQUENCE [LARGE SCALE GENOMIC DNA]</scope>
    <source>
        <strain evidence="5 6">NRRL 2903</strain>
    </source>
</reference>
<dbReference type="InterPro" id="IPR036864">
    <property type="entry name" value="Zn2-C6_fun-type_DNA-bd_sf"/>
</dbReference>
<name>A0AAN6C5D1_FUSAU</name>
<dbReference type="SMART" id="SM00066">
    <property type="entry name" value="GAL4"/>
    <property type="match status" value="1"/>
</dbReference>
<dbReference type="Gene3D" id="4.10.240.10">
    <property type="entry name" value="Zn(2)-C6 fungal-type DNA-binding domain"/>
    <property type="match status" value="1"/>
</dbReference>
<evidence type="ECO:0000256" key="2">
    <source>
        <dbReference type="ARBA" id="ARBA00023242"/>
    </source>
</evidence>
<dbReference type="GO" id="GO:0008270">
    <property type="term" value="F:zinc ion binding"/>
    <property type="evidence" value="ECO:0007669"/>
    <property type="project" value="InterPro"/>
</dbReference>
<evidence type="ECO:0000256" key="1">
    <source>
        <dbReference type="ARBA" id="ARBA00004123"/>
    </source>
</evidence>
<dbReference type="PANTHER" id="PTHR37534:SF46">
    <property type="entry name" value="ZN(II)2CYS6 TRANSCRIPTION FACTOR (EUROFUNG)"/>
    <property type="match status" value="1"/>
</dbReference>
<dbReference type="Pfam" id="PF00172">
    <property type="entry name" value="Zn_clus"/>
    <property type="match status" value="1"/>
</dbReference>
<dbReference type="InterPro" id="IPR001138">
    <property type="entry name" value="Zn2Cys6_DnaBD"/>
</dbReference>
<dbReference type="Proteomes" id="UP000537989">
    <property type="component" value="Unassembled WGS sequence"/>
</dbReference>
<protein>
    <recommendedName>
        <fullName evidence="4">Zn(2)-C6 fungal-type domain-containing protein</fullName>
    </recommendedName>
</protein>
<proteinExistence type="predicted"/>
<keyword evidence="6" id="KW-1185">Reference proteome</keyword>
<dbReference type="GO" id="GO:0000981">
    <property type="term" value="F:DNA-binding transcription factor activity, RNA polymerase II-specific"/>
    <property type="evidence" value="ECO:0007669"/>
    <property type="project" value="InterPro"/>
</dbReference>
<dbReference type="SUPFAM" id="SSF57701">
    <property type="entry name" value="Zn2/Cys6 DNA-binding domain"/>
    <property type="match status" value="1"/>
</dbReference>
<keyword evidence="2" id="KW-0539">Nucleus</keyword>
<gene>
    <name evidence="5" type="ORF">FAUST_3115</name>
</gene>
<dbReference type="PANTHER" id="PTHR37534">
    <property type="entry name" value="TRANSCRIPTIONAL ACTIVATOR PROTEIN UGA3"/>
    <property type="match status" value="1"/>
</dbReference>
<dbReference type="EMBL" id="JAAMOD010000070">
    <property type="protein sequence ID" value="KAF5242849.1"/>
    <property type="molecule type" value="Genomic_DNA"/>
</dbReference>
<organism evidence="5 6">
    <name type="scientific">Fusarium austroamericanum</name>
    <dbReference type="NCBI Taxonomy" id="282268"/>
    <lineage>
        <taxon>Eukaryota</taxon>
        <taxon>Fungi</taxon>
        <taxon>Dikarya</taxon>
        <taxon>Ascomycota</taxon>
        <taxon>Pezizomycotina</taxon>
        <taxon>Sordariomycetes</taxon>
        <taxon>Hypocreomycetidae</taxon>
        <taxon>Hypocreales</taxon>
        <taxon>Nectriaceae</taxon>
        <taxon>Fusarium</taxon>
    </lineage>
</organism>
<evidence type="ECO:0000259" key="4">
    <source>
        <dbReference type="PROSITE" id="PS50048"/>
    </source>
</evidence>
<evidence type="ECO:0000313" key="6">
    <source>
        <dbReference type="Proteomes" id="UP000537989"/>
    </source>
</evidence>
<dbReference type="InterPro" id="IPR021858">
    <property type="entry name" value="Fun_TF"/>
</dbReference>
<sequence length="456" mass="51293">MEAASYHATACIGCRRRGRKCDRTLPKCLSCEKRGVACEGYVTKWPGVAARGKLAGRSIPVADSSVIIAGTHSRARQRRLKRDTSTTPTTSSTVNPVPSDEVDKFIQYYIADLSTIFFLGNGPSENPMFHYVLPLIDSVPPIRFALAGSASCHIAAKTSDELLEQKSLRLRLHATHLLREMLQKPNTATDQTILASILMLAQLDMCSGDCVEFQTHLKAAVAVIRSPDYDGSTNKHYFEQRLAWLDVMSSTTSLSSPNLIMAEVKAIIGRFTSNDQRKWSYDVFPCPIDLFEIIIEATFLFKIPNLDLEQLKSQVDDLERRLNDWKCPIMSVPRKHMVEVWRLGISAYLRQLFPEIDHDAEEEPLSDKVLGLAEHISLASSWSYALLWPIFQAAVTLGDNAEKEKDQIRSRLRIALETIGCRHHSNALETLEIVWARSQEFDPFTFNIPGRTIMLV</sequence>
<dbReference type="AlphaFoldDB" id="A0AAN6C5D1"/>
<comment type="subcellular location">
    <subcellularLocation>
        <location evidence="1">Nucleus</location>
    </subcellularLocation>
</comment>
<accession>A0AAN6C5D1</accession>
<feature type="compositionally biased region" description="Low complexity" evidence="3">
    <location>
        <begin position="85"/>
        <end position="96"/>
    </location>
</feature>
<evidence type="ECO:0000313" key="5">
    <source>
        <dbReference type="EMBL" id="KAF5242849.1"/>
    </source>
</evidence>
<dbReference type="PROSITE" id="PS50048">
    <property type="entry name" value="ZN2_CY6_FUNGAL_2"/>
    <property type="match status" value="1"/>
</dbReference>
<comment type="caution">
    <text evidence="5">The sequence shown here is derived from an EMBL/GenBank/DDBJ whole genome shotgun (WGS) entry which is preliminary data.</text>
</comment>
<dbReference type="CDD" id="cd00067">
    <property type="entry name" value="GAL4"/>
    <property type="match status" value="1"/>
</dbReference>
<dbReference type="GO" id="GO:0005634">
    <property type="term" value="C:nucleus"/>
    <property type="evidence" value="ECO:0007669"/>
    <property type="project" value="UniProtKB-SubCell"/>
</dbReference>
<evidence type="ECO:0000256" key="3">
    <source>
        <dbReference type="SAM" id="MobiDB-lite"/>
    </source>
</evidence>
<feature type="region of interest" description="Disordered" evidence="3">
    <location>
        <begin position="72"/>
        <end position="96"/>
    </location>
</feature>
<feature type="domain" description="Zn(2)-C6 fungal-type" evidence="4">
    <location>
        <begin position="10"/>
        <end position="38"/>
    </location>
</feature>